<proteinExistence type="inferred from homology"/>
<organism evidence="6 7">
    <name type="scientific">Candidatus Methylocalor cossyra</name>
    <dbReference type="NCBI Taxonomy" id="3108543"/>
    <lineage>
        <taxon>Bacteria</taxon>
        <taxon>Pseudomonadati</taxon>
        <taxon>Pseudomonadota</taxon>
        <taxon>Gammaproteobacteria</taxon>
        <taxon>Methylococcales</taxon>
        <taxon>Methylococcaceae</taxon>
        <taxon>Candidatus Methylocalor</taxon>
    </lineage>
</organism>
<dbReference type="SUPFAM" id="SSF51445">
    <property type="entry name" value="(Trans)glycosidases"/>
    <property type="match status" value="1"/>
</dbReference>
<dbReference type="Gene3D" id="3.20.20.80">
    <property type="entry name" value="Glycosidases"/>
    <property type="match status" value="1"/>
</dbReference>
<dbReference type="Pfam" id="PF01301">
    <property type="entry name" value="Glyco_hydro_35"/>
    <property type="match status" value="1"/>
</dbReference>
<evidence type="ECO:0000313" key="7">
    <source>
        <dbReference type="Proteomes" id="UP001497493"/>
    </source>
</evidence>
<dbReference type="InterPro" id="IPR001944">
    <property type="entry name" value="Glycoside_Hdrlase_35"/>
</dbReference>
<dbReference type="Pfam" id="PF22369">
    <property type="entry name" value="GLMA_2nd"/>
    <property type="match status" value="1"/>
</dbReference>
<evidence type="ECO:0000256" key="1">
    <source>
        <dbReference type="ARBA" id="ARBA00009809"/>
    </source>
</evidence>
<keyword evidence="7" id="KW-1185">Reference proteome</keyword>
<reference evidence="6 7" key="1">
    <citation type="submission" date="2024-04" db="EMBL/GenBank/DDBJ databases">
        <authorList>
            <person name="Cremers G."/>
        </authorList>
    </citation>
    <scope>NUCLEOTIDE SEQUENCE [LARGE SCALE GENOMIC DNA]</scope>
    <source>
        <strain evidence="6">MeCH1-AG</strain>
    </source>
</reference>
<evidence type="ECO:0000259" key="5">
    <source>
        <dbReference type="Pfam" id="PF22369"/>
    </source>
</evidence>
<sequence length="678" mass="74455">MIELRAGQLVIDGTPRLVLSGEVHYFRVPRGHWEDRLDRLRAAGCNAVASYVPWLCHEPVEGQVDLEGRTRPELDLGGFIDLCRQRGLWFIARPGPFVMAELKNEGLPYWVRQKHPELLPLGWNGVAASSAAVDYLAPAFLEEVRRWYRAVMAVLAPRLQTRGGNIILVQLDNEIGMLHWVSNCPCWTDELIADFSAWLQHRYGGEALAQRYPFVAADPEARRRGFCSPDERCGPRLLRDLGHYMRQRFARYVAQLRSFAEEGGVRDLPFAINIHGCAGGRGLTFPIGISQLYPAYTQGPGYLPGADLYLGDLTGDNFQDLYALNACMGAVQSADQPLASLEFECGDGDYGQMRGRRYDPSAVDFKTRMCLAQGHRVLNYYLFAGGYNYRLDPAPDDGNGRIAITGERHGVAAPVDPEGRLNPTYPRLARVIETMRAVSDKLAVMREEHDRLALAFIPDYFMTEFVPPDLPRVRDIVANLEANRGRGAWESMVRAMLLAGYRFGAVDIQNRALDPNITPVLALASARYLEGAVQRRLVAWLEAGGGLLLYGEVPLFDLEGEVCSDLAEALGALPTGSRQASADYYLSISADGWAAPRASKPHTSPESQTLSSGSTPGAGGGDCHRLSLRCGAIPGRPGTARGSGRAAPRLPGGGHLHDLDRHPDRGAFSPSTQSGRFS</sequence>
<evidence type="ECO:0008006" key="8">
    <source>
        <dbReference type="Google" id="ProtNLM"/>
    </source>
</evidence>
<feature type="compositionally biased region" description="Polar residues" evidence="3">
    <location>
        <begin position="601"/>
        <end position="615"/>
    </location>
</feature>
<name>A0ABM9NHE4_9GAMM</name>
<comment type="similarity">
    <text evidence="1 2">Belongs to the glycosyl hydrolase 35 family.</text>
</comment>
<feature type="domain" description="GLMA-like second" evidence="5">
    <location>
        <begin position="476"/>
        <end position="572"/>
    </location>
</feature>
<feature type="domain" description="Glycoside hydrolase 35 catalytic" evidence="4">
    <location>
        <begin position="8"/>
        <end position="177"/>
    </location>
</feature>
<gene>
    <name evidence="6" type="ORF">MECH1_V1_1267</name>
</gene>
<dbReference type="InterPro" id="IPR054746">
    <property type="entry name" value="GLMA-like_second"/>
</dbReference>
<dbReference type="InterPro" id="IPR031330">
    <property type="entry name" value="Gly_Hdrlase_35_cat"/>
</dbReference>
<dbReference type="RefSeq" id="WP_348759557.1">
    <property type="nucleotide sequence ID" value="NZ_OZ026884.1"/>
</dbReference>
<feature type="compositionally biased region" description="Polar residues" evidence="3">
    <location>
        <begin position="669"/>
        <end position="678"/>
    </location>
</feature>
<evidence type="ECO:0000313" key="6">
    <source>
        <dbReference type="EMBL" id="CAL1240043.1"/>
    </source>
</evidence>
<feature type="compositionally biased region" description="Basic and acidic residues" evidence="3">
    <location>
        <begin position="655"/>
        <end position="665"/>
    </location>
</feature>
<dbReference type="PRINTS" id="PR00742">
    <property type="entry name" value="GLHYDRLASE35"/>
</dbReference>
<dbReference type="PANTHER" id="PTHR23421">
    <property type="entry name" value="BETA-GALACTOSIDASE RELATED"/>
    <property type="match status" value="1"/>
</dbReference>
<dbReference type="EMBL" id="OZ026884">
    <property type="protein sequence ID" value="CAL1240043.1"/>
    <property type="molecule type" value="Genomic_DNA"/>
</dbReference>
<accession>A0ABM9NHE4</accession>
<feature type="region of interest" description="Disordered" evidence="3">
    <location>
        <begin position="596"/>
        <end position="678"/>
    </location>
</feature>
<evidence type="ECO:0000259" key="4">
    <source>
        <dbReference type="Pfam" id="PF01301"/>
    </source>
</evidence>
<dbReference type="InterPro" id="IPR017853">
    <property type="entry name" value="GH"/>
</dbReference>
<dbReference type="Proteomes" id="UP001497493">
    <property type="component" value="Chromosome"/>
</dbReference>
<protein>
    <recommendedName>
        <fullName evidence="8">Beta-galactosidase</fullName>
    </recommendedName>
</protein>
<evidence type="ECO:0000256" key="3">
    <source>
        <dbReference type="SAM" id="MobiDB-lite"/>
    </source>
</evidence>
<evidence type="ECO:0000256" key="2">
    <source>
        <dbReference type="RuleBase" id="RU003679"/>
    </source>
</evidence>